<dbReference type="InterPro" id="IPR036890">
    <property type="entry name" value="HATPase_C_sf"/>
</dbReference>
<dbReference type="InterPro" id="IPR004358">
    <property type="entry name" value="Sig_transdc_His_kin-like_C"/>
</dbReference>
<dbReference type="EMBL" id="CAKXZT010000145">
    <property type="protein sequence ID" value="CAH2405775.1"/>
    <property type="molecule type" value="Genomic_DNA"/>
</dbReference>
<dbReference type="Gene3D" id="3.30.565.10">
    <property type="entry name" value="Histidine kinase-like ATPase, C-terminal domain"/>
    <property type="match status" value="1"/>
</dbReference>
<dbReference type="InterPro" id="IPR003661">
    <property type="entry name" value="HisK_dim/P_dom"/>
</dbReference>
<dbReference type="CDD" id="cd14014">
    <property type="entry name" value="STKc_PknB_like"/>
    <property type="match status" value="1"/>
</dbReference>
<dbReference type="SMART" id="SM00091">
    <property type="entry name" value="PAS"/>
    <property type="match status" value="3"/>
</dbReference>
<dbReference type="PANTHER" id="PTHR43642">
    <property type="entry name" value="HYBRID SIGNAL TRANSDUCTION HISTIDINE KINASE G"/>
    <property type="match status" value="1"/>
</dbReference>
<dbReference type="Gene3D" id="3.30.450.40">
    <property type="match status" value="1"/>
</dbReference>
<reference evidence="8 9" key="1">
    <citation type="submission" date="2022-03" db="EMBL/GenBank/DDBJ databases">
        <authorList>
            <person name="Brunel B."/>
        </authorList>
    </citation>
    <scope>NUCLEOTIDE SEQUENCE [LARGE SCALE GENOMIC DNA]</scope>
    <source>
        <strain evidence="8">STM5069sample</strain>
    </source>
</reference>
<dbReference type="RefSeq" id="WP_254020528.1">
    <property type="nucleotide sequence ID" value="NZ_CAKXZT010000145.1"/>
</dbReference>
<dbReference type="PROSITE" id="PS50011">
    <property type="entry name" value="PROTEIN_KINASE_DOM"/>
    <property type="match status" value="1"/>
</dbReference>
<evidence type="ECO:0000256" key="3">
    <source>
        <dbReference type="ARBA" id="ARBA00022553"/>
    </source>
</evidence>
<dbReference type="InterPro" id="IPR000014">
    <property type="entry name" value="PAS"/>
</dbReference>
<feature type="domain" description="PAC" evidence="7">
    <location>
        <begin position="1789"/>
        <end position="1841"/>
    </location>
</feature>
<feature type="domain" description="Protein kinase" evidence="4">
    <location>
        <begin position="1"/>
        <end position="275"/>
    </location>
</feature>
<dbReference type="InterPro" id="IPR001610">
    <property type="entry name" value="PAC"/>
</dbReference>
<dbReference type="InterPro" id="IPR003018">
    <property type="entry name" value="GAF"/>
</dbReference>
<dbReference type="Gene3D" id="1.10.510.10">
    <property type="entry name" value="Transferase(Phosphotransferase) domain 1"/>
    <property type="match status" value="1"/>
</dbReference>
<name>A0ABM9EAC2_9HYPH</name>
<proteinExistence type="predicted"/>
<comment type="catalytic activity">
    <reaction evidence="1">
        <text>ATP + protein L-histidine = ADP + protein N-phospho-L-histidine.</text>
        <dbReference type="EC" id="2.7.13.3"/>
    </reaction>
</comment>
<evidence type="ECO:0000256" key="2">
    <source>
        <dbReference type="ARBA" id="ARBA00012438"/>
    </source>
</evidence>
<dbReference type="PROSITE" id="PS50109">
    <property type="entry name" value="HIS_KIN"/>
    <property type="match status" value="1"/>
</dbReference>
<dbReference type="SUPFAM" id="SSF47384">
    <property type="entry name" value="Homodimeric domain of signal transducing histidine kinase"/>
    <property type="match status" value="1"/>
</dbReference>
<dbReference type="SUPFAM" id="SSF52540">
    <property type="entry name" value="P-loop containing nucleoside triphosphate hydrolases"/>
    <property type="match status" value="1"/>
</dbReference>
<dbReference type="Pfam" id="PF02518">
    <property type="entry name" value="HATPase_c"/>
    <property type="match status" value="1"/>
</dbReference>
<dbReference type="PRINTS" id="PR00344">
    <property type="entry name" value="BCTRLSENSOR"/>
</dbReference>
<dbReference type="Pfam" id="PF00512">
    <property type="entry name" value="HisKA"/>
    <property type="match status" value="1"/>
</dbReference>
<dbReference type="SMART" id="SM00086">
    <property type="entry name" value="PAC"/>
    <property type="match status" value="2"/>
</dbReference>
<dbReference type="PROSITE" id="PS50113">
    <property type="entry name" value="PAC"/>
    <property type="match status" value="2"/>
</dbReference>
<dbReference type="Proteomes" id="UP001153050">
    <property type="component" value="Unassembled WGS sequence"/>
</dbReference>
<dbReference type="InterPro" id="IPR029016">
    <property type="entry name" value="GAF-like_dom_sf"/>
</dbReference>
<dbReference type="NCBIfam" id="TIGR00229">
    <property type="entry name" value="sensory_box"/>
    <property type="match status" value="3"/>
</dbReference>
<evidence type="ECO:0000259" key="6">
    <source>
        <dbReference type="PROSITE" id="PS50112"/>
    </source>
</evidence>
<dbReference type="InterPro" id="IPR000719">
    <property type="entry name" value="Prot_kinase_dom"/>
</dbReference>
<dbReference type="InterPro" id="IPR036097">
    <property type="entry name" value="HisK_dim/P_sf"/>
</dbReference>
<evidence type="ECO:0000259" key="7">
    <source>
        <dbReference type="PROSITE" id="PS50113"/>
    </source>
</evidence>
<dbReference type="SUPFAM" id="SSF56112">
    <property type="entry name" value="Protein kinase-like (PK-like)"/>
    <property type="match status" value="1"/>
</dbReference>
<dbReference type="Gene3D" id="3.30.450.20">
    <property type="entry name" value="PAS domain"/>
    <property type="match status" value="3"/>
</dbReference>
<dbReference type="Pfam" id="PF13426">
    <property type="entry name" value="PAS_9"/>
    <property type="match status" value="2"/>
</dbReference>
<sequence length="2084" mass="232667">MTELSGYVFSALRGGEFTLYRGSGDGLDPILLLAPIGEYFARESLKRLEHEHDLKAELDADWAVRPVDLSRHDGRMALVLEDPGGEPLDQLIGQPMDVTQFLHIAIPLAAAIGQMHRHVLIHKDIKPANILVDVASGGVWLTGFGIASRLPRERQAPAPPEIIAGTLAYMAPEQTGRMNRSIDARSDLYSLGITFYEMLTGTLPFTAADSMAWVHCHIARQPPPPEERVAGIPGPLAAIVMKLLAKTAEERYQTATGVEADLRQCLVEWEAHRRIDPFPLGAHDVSDRLLIPEKLYGREREIASLLAAFDRVVVDGTTELVLVSGYSGIGKTSVVNELHRMLVPSRGLFAPGKFDQYKRDIPYATLAQAFQNLVRPLLGQSEAELGCWRDALREALGPNGQLMVDLVPQLELVIGTQPPVPDLPPRDAQYRFQMVFRRFLGVFAKPEHPLALFLDDLQWLDTATLDLIEHLVTHPEVRHLLLVGAYRDNEVGPSHPLSLRLKTIREAGMDVQEIQLAPLMPDDLERLLAEALHTSPGRVRPLADLVFEKTDGNPFFTIQFLIALEEVLLAFDPGTEAWTWDLARIRAKGFTDNVADLMAGKLRRFSSTTQEALKQLACLGNVAPTATLALVHGTTEEAMHTALWEAVHAGLVIRSDSTYTFLHDRIQEAAYALIAEGERTMAHLRIGRLLAARTTSEELEDRIFDIVNQFDRGAALITTPEEREQVAELNLMAGKRAKAATAYASALQYFTAGRALLTRNEWERCYRLTFNLELNLAECEYLTGELASADERLSALSQRAQTTVDAAAVACVRLNLYTHLDQSDSAVQVGVEYLQRGDGLWSRHPTAQDVDQHYDRLWQQIGSSPIEALVALPAMADPDQCATMDVLTALASPALFTDLNLFRLVVCRMAALSLENGNSDGSCYAYVWLGGVLGTYFGNYQAGFRFGRLGLDLVEKRGLDRHSARVYLVFAVHVAPWLQDLPTCRVFLRRAFEAAQHDGDLTYAAYSCADLITNRLASGDPLDDVEREAGDALQFVRKMRFGLISDLITTQLRLIRMLCGLTPDFTSFNDAEFDEVSFEQHLESNPQLAIAASRYWIRKLQACVYSGDSASGLVAALKTAPLLWTVPSQVELSEYYFYAALARAAHCDTASAEERPLHLDAAAAHHRQITLWAENCPSTFANRAALVGAEIARLEGRELDAERLYEQAVRSAHEHGFIQNEGLACELAARFYAGRGFEQIAQLYLRNARRCYLSWGAEGKVRQLEQLHPHLREGPAPPPPTTTIGALVEQLDVGTVVKASQAVSGEIELGKLIETLMKIAIEHAGAERGLLILPRGDESRVVAEATAGRGKVEVTVRETAVSPVALPQSALHYVMRTRESVVLDDASVRNLYSDDEYIRQKQPRSVLCLPVVKQTKLVGALYLENNLTPYAFTSSRVAVLELLASQAAISLENARLYRDLAEREAKIRRLVDANIIGIFLWDFDGRILEANDAFLRMVGYDREDLIAGRIRRADLTPPDWYERDEQWVEEHRRTGLRRPIEKEFLRKDGSRVPILLGAATFEEGGNQGVAFVLDLTDRKRAEVELRESEQNYRMLFESMDEGFCTIEVLFDQNEEPVDYRFLQINPSFERQTGIKNAAGRRMREIAPQHEEHWFEIYGRIALTGEPMRFENEAKQLGRWYDVYAFPVEDPKRRRVGILFNDITERKRAETEARESEQRFRDYAEIASDWLWETGPDHRFIHVSEQLTAVGISPAHRIGLRRWDFATDVDEEPEKWRLHIATLEAHQPFRGFVFRVKADDGSAHYITASGKPVFDPEGRFLGYRGVGSDVTAAVRAEQAEEALHKTQMELAHVARVTTLGELAASIAHEVNQPLAAIVTNGEVGLQWLDRETPNLAEVREALGDMINNGRRASEIIQRLRALSRKAETQKVALDINAVIREVIPLVHQEVLSHRVSLRLELTPTLPPLLGDRIQLQQVIINLIVNGMEAMAPITDRPRDLVVRSQLDDSGQVLVAVQDSGVGIDPERAKQLFNAFFTTKSTGMGMGLSICRSIIENHGGRLWASPNAEPGTTFQFVLPSHSEVRS</sequence>
<dbReference type="SMART" id="SM00388">
    <property type="entry name" value="HisKA"/>
    <property type="match status" value="1"/>
</dbReference>
<keyword evidence="3" id="KW-0597">Phosphoprotein</keyword>
<dbReference type="InterPro" id="IPR008271">
    <property type="entry name" value="Ser/Thr_kinase_AS"/>
</dbReference>
<dbReference type="Pfam" id="PF00069">
    <property type="entry name" value="Pkinase"/>
    <property type="match status" value="1"/>
</dbReference>
<dbReference type="CDD" id="cd00130">
    <property type="entry name" value="PAS"/>
    <property type="match status" value="1"/>
</dbReference>
<dbReference type="PANTHER" id="PTHR43642:SF1">
    <property type="entry name" value="HYBRID SIGNAL TRANSDUCTION HISTIDINE KINASE G"/>
    <property type="match status" value="1"/>
</dbReference>
<dbReference type="InterPro" id="IPR053159">
    <property type="entry name" value="Hybrid_Histidine_Kinase"/>
</dbReference>
<dbReference type="InterPro" id="IPR035965">
    <property type="entry name" value="PAS-like_dom_sf"/>
</dbReference>
<comment type="caution">
    <text evidence="8">The sequence shown here is derived from an EMBL/GenBank/DDBJ whole genome shotgun (WGS) entry which is preliminary data.</text>
</comment>
<dbReference type="SMART" id="SM00387">
    <property type="entry name" value="HATPase_c"/>
    <property type="match status" value="1"/>
</dbReference>
<dbReference type="InterPro" id="IPR027417">
    <property type="entry name" value="P-loop_NTPase"/>
</dbReference>
<dbReference type="InterPro" id="IPR011009">
    <property type="entry name" value="Kinase-like_dom_sf"/>
</dbReference>
<gene>
    <name evidence="8" type="ORF">MES5069_490078</name>
</gene>
<dbReference type="InterPro" id="IPR005467">
    <property type="entry name" value="His_kinase_dom"/>
</dbReference>
<evidence type="ECO:0000313" key="8">
    <source>
        <dbReference type="EMBL" id="CAH2405775.1"/>
    </source>
</evidence>
<dbReference type="SUPFAM" id="SSF55874">
    <property type="entry name" value="ATPase domain of HSP90 chaperone/DNA topoisomerase II/histidine kinase"/>
    <property type="match status" value="1"/>
</dbReference>
<feature type="domain" description="PAC" evidence="7">
    <location>
        <begin position="1538"/>
        <end position="1587"/>
    </location>
</feature>
<dbReference type="Pfam" id="PF13188">
    <property type="entry name" value="PAS_8"/>
    <property type="match status" value="1"/>
</dbReference>
<dbReference type="Gene3D" id="1.10.287.130">
    <property type="match status" value="1"/>
</dbReference>
<feature type="domain" description="Histidine kinase" evidence="5">
    <location>
        <begin position="1864"/>
        <end position="2080"/>
    </location>
</feature>
<keyword evidence="9" id="KW-1185">Reference proteome</keyword>
<dbReference type="Pfam" id="PF13191">
    <property type="entry name" value="AAA_16"/>
    <property type="match status" value="1"/>
</dbReference>
<evidence type="ECO:0000259" key="4">
    <source>
        <dbReference type="PROSITE" id="PS50011"/>
    </source>
</evidence>
<dbReference type="EC" id="2.7.13.3" evidence="2"/>
<dbReference type="PROSITE" id="PS00108">
    <property type="entry name" value="PROTEIN_KINASE_ST"/>
    <property type="match status" value="1"/>
</dbReference>
<feature type="domain" description="PAS" evidence="6">
    <location>
        <begin position="1463"/>
        <end position="1519"/>
    </location>
</feature>
<dbReference type="SMART" id="SM00220">
    <property type="entry name" value="S_TKc"/>
    <property type="match status" value="1"/>
</dbReference>
<dbReference type="Gene3D" id="3.40.50.300">
    <property type="entry name" value="P-loop containing nucleotide triphosphate hydrolases"/>
    <property type="match status" value="1"/>
</dbReference>
<protein>
    <recommendedName>
        <fullName evidence="2">histidine kinase</fullName>
        <ecNumber evidence="2">2.7.13.3</ecNumber>
    </recommendedName>
</protein>
<dbReference type="SMART" id="SM00065">
    <property type="entry name" value="GAF"/>
    <property type="match status" value="1"/>
</dbReference>
<organism evidence="8 9">
    <name type="scientific">Mesorhizobium escarrei</name>
    <dbReference type="NCBI Taxonomy" id="666018"/>
    <lineage>
        <taxon>Bacteria</taxon>
        <taxon>Pseudomonadati</taxon>
        <taxon>Pseudomonadota</taxon>
        <taxon>Alphaproteobacteria</taxon>
        <taxon>Hyphomicrobiales</taxon>
        <taxon>Phyllobacteriaceae</taxon>
        <taxon>Mesorhizobium</taxon>
    </lineage>
</organism>
<dbReference type="InterPro" id="IPR003594">
    <property type="entry name" value="HATPase_dom"/>
</dbReference>
<dbReference type="SUPFAM" id="SSF55781">
    <property type="entry name" value="GAF domain-like"/>
    <property type="match status" value="1"/>
</dbReference>
<dbReference type="InterPro" id="IPR041664">
    <property type="entry name" value="AAA_16"/>
</dbReference>
<dbReference type="CDD" id="cd00082">
    <property type="entry name" value="HisKA"/>
    <property type="match status" value="1"/>
</dbReference>
<evidence type="ECO:0000313" key="9">
    <source>
        <dbReference type="Proteomes" id="UP001153050"/>
    </source>
</evidence>
<evidence type="ECO:0000259" key="5">
    <source>
        <dbReference type="PROSITE" id="PS50109"/>
    </source>
</evidence>
<evidence type="ECO:0000256" key="1">
    <source>
        <dbReference type="ARBA" id="ARBA00000085"/>
    </source>
</evidence>
<dbReference type="PROSITE" id="PS50112">
    <property type="entry name" value="PAS"/>
    <property type="match status" value="1"/>
</dbReference>
<dbReference type="Pfam" id="PF01590">
    <property type="entry name" value="GAF"/>
    <property type="match status" value="1"/>
</dbReference>
<dbReference type="SUPFAM" id="SSF55785">
    <property type="entry name" value="PYP-like sensor domain (PAS domain)"/>
    <property type="match status" value="3"/>
</dbReference>
<accession>A0ABM9EAC2</accession>
<dbReference type="InterPro" id="IPR000700">
    <property type="entry name" value="PAS-assoc_C"/>
</dbReference>